<comment type="similarity">
    <text evidence="1">Belongs to the peptidase S10 family.</text>
</comment>
<organism evidence="2 3">
    <name type="scientific">Vitis vinifera</name>
    <name type="common">Grape</name>
    <dbReference type="NCBI Taxonomy" id="29760"/>
    <lineage>
        <taxon>Eukaryota</taxon>
        <taxon>Viridiplantae</taxon>
        <taxon>Streptophyta</taxon>
        <taxon>Embryophyta</taxon>
        <taxon>Tracheophyta</taxon>
        <taxon>Spermatophyta</taxon>
        <taxon>Magnoliopsida</taxon>
        <taxon>eudicotyledons</taxon>
        <taxon>Gunneridae</taxon>
        <taxon>Pentapetalae</taxon>
        <taxon>rosids</taxon>
        <taxon>Vitales</taxon>
        <taxon>Vitaceae</taxon>
        <taxon>Viteae</taxon>
        <taxon>Vitis</taxon>
    </lineage>
</organism>
<dbReference type="GO" id="GO:0004185">
    <property type="term" value="F:serine-type carboxypeptidase activity"/>
    <property type="evidence" value="ECO:0007669"/>
    <property type="project" value="InterPro"/>
</dbReference>
<proteinExistence type="inferred from homology"/>
<evidence type="ECO:0000313" key="3">
    <source>
        <dbReference type="Proteomes" id="UP000288805"/>
    </source>
</evidence>
<dbReference type="SUPFAM" id="SSF53474">
    <property type="entry name" value="alpha/beta-Hydrolases"/>
    <property type="match status" value="1"/>
</dbReference>
<dbReference type="AlphaFoldDB" id="A0A438IBX8"/>
<gene>
    <name evidence="2" type="ORF">CK203_034770</name>
</gene>
<dbReference type="InterPro" id="IPR001563">
    <property type="entry name" value="Peptidase_S10"/>
</dbReference>
<dbReference type="EMBL" id="QGNW01000123">
    <property type="protein sequence ID" value="RVW94184.1"/>
    <property type="molecule type" value="Genomic_DNA"/>
</dbReference>
<sequence length="94" mass="10790">MVYMSEDFLEVQLDGYWPAKFGMDSTRNELALVMMQGKSQKMNIQGYTIGNPITNHFSDFNSRIAYTHQVGILSYELYEVIIPPTHSGLILNRI</sequence>
<dbReference type="GO" id="GO:0006508">
    <property type="term" value="P:proteolysis"/>
    <property type="evidence" value="ECO:0007669"/>
    <property type="project" value="InterPro"/>
</dbReference>
<evidence type="ECO:0000313" key="2">
    <source>
        <dbReference type="EMBL" id="RVW94184.1"/>
    </source>
</evidence>
<comment type="caution">
    <text evidence="2">The sequence shown here is derived from an EMBL/GenBank/DDBJ whole genome shotgun (WGS) entry which is preliminary data.</text>
</comment>
<dbReference type="Gene3D" id="3.40.50.1820">
    <property type="entry name" value="alpha/beta hydrolase"/>
    <property type="match status" value="1"/>
</dbReference>
<dbReference type="Proteomes" id="UP000288805">
    <property type="component" value="Unassembled WGS sequence"/>
</dbReference>
<dbReference type="InterPro" id="IPR029058">
    <property type="entry name" value="AB_hydrolase_fold"/>
</dbReference>
<protein>
    <submittedName>
        <fullName evidence="2">Uncharacterized protein</fullName>
    </submittedName>
</protein>
<reference evidence="2 3" key="1">
    <citation type="journal article" date="2018" name="PLoS Genet.">
        <title>Population sequencing reveals clonal diversity and ancestral inbreeding in the grapevine cultivar Chardonnay.</title>
        <authorList>
            <person name="Roach M.J."/>
            <person name="Johnson D.L."/>
            <person name="Bohlmann J."/>
            <person name="van Vuuren H.J."/>
            <person name="Jones S.J."/>
            <person name="Pretorius I.S."/>
            <person name="Schmidt S.A."/>
            <person name="Borneman A.R."/>
        </authorList>
    </citation>
    <scope>NUCLEOTIDE SEQUENCE [LARGE SCALE GENOMIC DNA]</scope>
    <source>
        <strain evidence="3">cv. Chardonnay</strain>
        <tissue evidence="2">Leaf</tissue>
    </source>
</reference>
<evidence type="ECO:0000256" key="1">
    <source>
        <dbReference type="ARBA" id="ARBA00009431"/>
    </source>
</evidence>
<accession>A0A438IBX8</accession>
<name>A0A438IBX8_VITVI</name>
<dbReference type="Pfam" id="PF00450">
    <property type="entry name" value="Peptidase_S10"/>
    <property type="match status" value="1"/>
</dbReference>